<comment type="caution">
    <text evidence="1">The sequence shown here is derived from an EMBL/GenBank/DDBJ whole genome shotgun (WGS) entry which is preliminary data.</text>
</comment>
<proteinExistence type="predicted"/>
<gene>
    <name evidence="1" type="ORF">S12H4_42642</name>
</gene>
<name>X1UCY0_9ZZZZ</name>
<dbReference type="EMBL" id="BARW01026114">
    <property type="protein sequence ID" value="GAJ15359.1"/>
    <property type="molecule type" value="Genomic_DNA"/>
</dbReference>
<feature type="non-terminal residue" evidence="1">
    <location>
        <position position="1"/>
    </location>
</feature>
<protein>
    <submittedName>
        <fullName evidence="1">Uncharacterized protein</fullName>
    </submittedName>
</protein>
<reference evidence="1" key="1">
    <citation type="journal article" date="2014" name="Front. Microbiol.">
        <title>High frequency of phylogenetically diverse reductive dehalogenase-homologous genes in deep subseafloor sedimentary metagenomes.</title>
        <authorList>
            <person name="Kawai M."/>
            <person name="Futagami T."/>
            <person name="Toyoda A."/>
            <person name="Takaki Y."/>
            <person name="Nishi S."/>
            <person name="Hori S."/>
            <person name="Arai W."/>
            <person name="Tsubouchi T."/>
            <person name="Morono Y."/>
            <person name="Uchiyama I."/>
            <person name="Ito T."/>
            <person name="Fujiyama A."/>
            <person name="Inagaki F."/>
            <person name="Takami H."/>
        </authorList>
    </citation>
    <scope>NUCLEOTIDE SEQUENCE</scope>
    <source>
        <strain evidence="1">Expedition CK06-06</strain>
    </source>
</reference>
<evidence type="ECO:0000313" key="1">
    <source>
        <dbReference type="EMBL" id="GAJ15359.1"/>
    </source>
</evidence>
<sequence length="36" mass="3955">WAGKIPNNDFIYEGEPDGALTGLEGFWKTLNIGLFA</sequence>
<dbReference type="AlphaFoldDB" id="X1UCY0"/>
<organism evidence="1">
    <name type="scientific">marine sediment metagenome</name>
    <dbReference type="NCBI Taxonomy" id="412755"/>
    <lineage>
        <taxon>unclassified sequences</taxon>
        <taxon>metagenomes</taxon>
        <taxon>ecological metagenomes</taxon>
    </lineage>
</organism>
<accession>X1UCY0</accession>